<accession>A0A2Z6PFW5</accession>
<protein>
    <recommendedName>
        <fullName evidence="6">TF-B3 domain-containing protein</fullName>
    </recommendedName>
</protein>
<dbReference type="Pfam" id="PF02362">
    <property type="entry name" value="B3"/>
    <property type="match status" value="1"/>
</dbReference>
<keyword evidence="3" id="KW-0238">DNA-binding</keyword>
<reference evidence="8" key="1">
    <citation type="journal article" date="2017" name="Front. Plant Sci.">
        <title>Climate Clever Clovers: New Paradigm to Reduce the Environmental Footprint of Ruminants by Breeding Low Methanogenic Forages Utilizing Haplotype Variation.</title>
        <authorList>
            <person name="Kaur P."/>
            <person name="Appels R."/>
            <person name="Bayer P.E."/>
            <person name="Keeble-Gagnere G."/>
            <person name="Wang J."/>
            <person name="Hirakawa H."/>
            <person name="Shirasawa K."/>
            <person name="Vercoe P."/>
            <person name="Stefanova K."/>
            <person name="Durmic Z."/>
            <person name="Nichols P."/>
            <person name="Revell C."/>
            <person name="Isobe S.N."/>
            <person name="Edwards D."/>
            <person name="Erskine W."/>
        </authorList>
    </citation>
    <scope>NUCLEOTIDE SEQUENCE [LARGE SCALE GENOMIC DNA]</scope>
    <source>
        <strain evidence="8">cv. Daliak</strain>
    </source>
</reference>
<dbReference type="SMART" id="SM01019">
    <property type="entry name" value="B3"/>
    <property type="match status" value="2"/>
</dbReference>
<dbReference type="EMBL" id="DF973953">
    <property type="protein sequence ID" value="GAU43027.1"/>
    <property type="molecule type" value="Genomic_DNA"/>
</dbReference>
<keyword evidence="8" id="KW-1185">Reference proteome</keyword>
<evidence type="ECO:0000256" key="4">
    <source>
        <dbReference type="ARBA" id="ARBA00023163"/>
    </source>
</evidence>
<dbReference type="GO" id="GO:0003677">
    <property type="term" value="F:DNA binding"/>
    <property type="evidence" value="ECO:0007669"/>
    <property type="project" value="UniProtKB-KW"/>
</dbReference>
<evidence type="ECO:0000256" key="1">
    <source>
        <dbReference type="ARBA" id="ARBA00004123"/>
    </source>
</evidence>
<evidence type="ECO:0000256" key="3">
    <source>
        <dbReference type="ARBA" id="ARBA00023125"/>
    </source>
</evidence>
<keyword evidence="2" id="KW-0805">Transcription regulation</keyword>
<gene>
    <name evidence="7" type="ORF">TSUD_12820</name>
</gene>
<evidence type="ECO:0000256" key="5">
    <source>
        <dbReference type="ARBA" id="ARBA00023242"/>
    </source>
</evidence>
<dbReference type="SUPFAM" id="SSF101936">
    <property type="entry name" value="DNA-binding pseudobarrel domain"/>
    <property type="match status" value="2"/>
</dbReference>
<dbReference type="AlphaFoldDB" id="A0A2Z6PFW5"/>
<feature type="domain" description="TF-B3" evidence="6">
    <location>
        <begin position="162"/>
        <end position="259"/>
    </location>
</feature>
<dbReference type="InterPro" id="IPR015300">
    <property type="entry name" value="DNA-bd_pseudobarrel_sf"/>
</dbReference>
<dbReference type="PANTHER" id="PTHR31920">
    <property type="entry name" value="B3 DOMAIN-CONTAINING"/>
    <property type="match status" value="1"/>
</dbReference>
<comment type="subcellular location">
    <subcellularLocation>
        <location evidence="1">Nucleus</location>
    </subcellularLocation>
</comment>
<proteinExistence type="predicted"/>
<evidence type="ECO:0000313" key="7">
    <source>
        <dbReference type="EMBL" id="GAU43027.1"/>
    </source>
</evidence>
<keyword evidence="4" id="KW-0804">Transcription</keyword>
<dbReference type="CDD" id="cd10017">
    <property type="entry name" value="B3_DNA"/>
    <property type="match status" value="2"/>
</dbReference>
<evidence type="ECO:0000313" key="8">
    <source>
        <dbReference type="Proteomes" id="UP000242715"/>
    </source>
</evidence>
<dbReference type="OrthoDB" id="1406682at2759"/>
<dbReference type="PROSITE" id="PS50863">
    <property type="entry name" value="B3"/>
    <property type="match status" value="1"/>
</dbReference>
<dbReference type="Gene3D" id="2.40.330.10">
    <property type="entry name" value="DNA-binding pseudobarrel domain"/>
    <property type="match status" value="2"/>
</dbReference>
<evidence type="ECO:0000259" key="6">
    <source>
        <dbReference type="PROSITE" id="PS50863"/>
    </source>
</evidence>
<evidence type="ECO:0000256" key="2">
    <source>
        <dbReference type="ARBA" id="ARBA00023015"/>
    </source>
</evidence>
<dbReference type="GO" id="GO:0005634">
    <property type="term" value="C:nucleus"/>
    <property type="evidence" value="ECO:0007669"/>
    <property type="project" value="UniProtKB-SubCell"/>
</dbReference>
<name>A0A2Z6PFW5_TRISU</name>
<dbReference type="InterPro" id="IPR050655">
    <property type="entry name" value="Plant_B3_domain"/>
</dbReference>
<dbReference type="Proteomes" id="UP000242715">
    <property type="component" value="Unassembled WGS sequence"/>
</dbReference>
<dbReference type="InterPro" id="IPR003340">
    <property type="entry name" value="B3_DNA-bd"/>
</dbReference>
<keyword evidence="5" id="KW-0539">Nucleus</keyword>
<organism evidence="7 8">
    <name type="scientific">Trifolium subterraneum</name>
    <name type="common">Subterranean clover</name>
    <dbReference type="NCBI Taxonomy" id="3900"/>
    <lineage>
        <taxon>Eukaryota</taxon>
        <taxon>Viridiplantae</taxon>
        <taxon>Streptophyta</taxon>
        <taxon>Embryophyta</taxon>
        <taxon>Tracheophyta</taxon>
        <taxon>Spermatophyta</taxon>
        <taxon>Magnoliopsida</taxon>
        <taxon>eudicotyledons</taxon>
        <taxon>Gunneridae</taxon>
        <taxon>Pentapetalae</taxon>
        <taxon>rosids</taxon>
        <taxon>fabids</taxon>
        <taxon>Fabales</taxon>
        <taxon>Fabaceae</taxon>
        <taxon>Papilionoideae</taxon>
        <taxon>50 kb inversion clade</taxon>
        <taxon>NPAAA clade</taxon>
        <taxon>Hologalegina</taxon>
        <taxon>IRL clade</taxon>
        <taxon>Trifolieae</taxon>
        <taxon>Trifolium</taxon>
    </lineage>
</organism>
<dbReference type="PANTHER" id="PTHR31920:SF108">
    <property type="entry name" value="B3 DOMAIN-CONTAINING TRANSCRIPTION FACTOR VRN1-LIKE"/>
    <property type="match status" value="1"/>
</dbReference>
<sequence>MSSLYCGPPKFFKIIQNHELQNHELRVPKKFVEKHWKGIPNPAVITFPNGIQQKLFWVKHDGDIWFQKNWEKIAKFLKFGYVVLFKYMGGSCFQLEIFGLNSLEIDYSIVIDQVKREAEFEEVSDDITEQIFSRSKFVDETNVAGTSQRRKRGTKRGVTNPSFELKLSETYAHGYLFRIPCEFSRTYMEDFEGIAFIGKVGEDITWEIVVKYDPKGDSHLVNSGWKPFSMEYNLQTSDVCKFVMTRFQPLSFTITITRA</sequence>